<dbReference type="InterPro" id="IPR035810">
    <property type="entry name" value="PEBP_euk"/>
</dbReference>
<dbReference type="CDD" id="cd00866">
    <property type="entry name" value="PEBP_euk"/>
    <property type="match status" value="1"/>
</dbReference>
<dbReference type="PANTHER" id="PTHR11362:SF150">
    <property type="match status" value="1"/>
</dbReference>
<dbReference type="EMBL" id="CAXAQS010000747">
    <property type="protein sequence ID" value="CAK9252979.1"/>
    <property type="molecule type" value="Genomic_DNA"/>
</dbReference>
<accession>A0ABP0VEX0</accession>
<dbReference type="InterPro" id="IPR001858">
    <property type="entry name" value="Phosphatidylethanolamine-bd_CS"/>
</dbReference>
<sequence>MLNIIMGAACFSSSSASSSSSPPPTRQRFVVLVTLVVVSLYGISSLRTSIASSVVEMHELPVGRRSLVGFGFSSSSSSSLKTLYELKAAKIVPDIVQSLPEHLLDMRVLYTMNGNELGGGGGGGVRELPMGVQMLLFQIQSRPHVELHGNGFGGDAEKYTLVMVDPDAPSPSSPTLRNILHWLVTDIPGSTSPSQEIWATGQEKMPYLQPAPIEGLHRYVFLLFKQDESTQFNNLIEAPPSRVTFCVAKFVETYNLGIPVAGYYFKAMHGD</sequence>
<reference evidence="2" key="1">
    <citation type="submission" date="2024-02" db="EMBL/GenBank/DDBJ databases">
        <authorList>
            <consortium name="ELIXIR-Norway"/>
            <consortium name="Elixir Norway"/>
        </authorList>
    </citation>
    <scope>NUCLEOTIDE SEQUENCE</scope>
</reference>
<comment type="caution">
    <text evidence="2">The sequence shown here is derived from an EMBL/GenBank/DDBJ whole genome shotgun (WGS) entry which is preliminary data.</text>
</comment>
<dbReference type="SUPFAM" id="SSF49777">
    <property type="entry name" value="PEBP-like"/>
    <property type="match status" value="1"/>
</dbReference>
<dbReference type="PROSITE" id="PS01220">
    <property type="entry name" value="PBP"/>
    <property type="match status" value="1"/>
</dbReference>
<evidence type="ECO:0008006" key="4">
    <source>
        <dbReference type="Google" id="ProtNLM"/>
    </source>
</evidence>
<dbReference type="Gene3D" id="3.90.280.10">
    <property type="entry name" value="PEBP-like"/>
    <property type="match status" value="1"/>
</dbReference>
<dbReference type="Pfam" id="PF01161">
    <property type="entry name" value="PBP"/>
    <property type="match status" value="1"/>
</dbReference>
<name>A0ABP0VEX0_9BRYO</name>
<comment type="similarity">
    <text evidence="1">Belongs to the phosphatidylethanolamine-binding protein family.</text>
</comment>
<organism evidence="2 3">
    <name type="scientific">Sphagnum jensenii</name>
    <dbReference type="NCBI Taxonomy" id="128206"/>
    <lineage>
        <taxon>Eukaryota</taxon>
        <taxon>Viridiplantae</taxon>
        <taxon>Streptophyta</taxon>
        <taxon>Embryophyta</taxon>
        <taxon>Bryophyta</taxon>
        <taxon>Sphagnophytina</taxon>
        <taxon>Sphagnopsida</taxon>
        <taxon>Sphagnales</taxon>
        <taxon>Sphagnaceae</taxon>
        <taxon>Sphagnum</taxon>
    </lineage>
</organism>
<gene>
    <name evidence="2" type="ORF">CSSPJE1EN1_LOCUS28357</name>
</gene>
<dbReference type="InterPro" id="IPR036610">
    <property type="entry name" value="PEBP-like_sf"/>
</dbReference>
<evidence type="ECO:0000313" key="2">
    <source>
        <dbReference type="EMBL" id="CAK9252979.1"/>
    </source>
</evidence>
<evidence type="ECO:0000256" key="1">
    <source>
        <dbReference type="ARBA" id="ARBA00007091"/>
    </source>
</evidence>
<dbReference type="Proteomes" id="UP001497444">
    <property type="component" value="Unassembled WGS sequence"/>
</dbReference>
<dbReference type="PANTHER" id="PTHR11362">
    <property type="entry name" value="PHOSPHATIDYLETHANOLAMINE-BINDING PROTEIN"/>
    <property type="match status" value="1"/>
</dbReference>
<dbReference type="InterPro" id="IPR008914">
    <property type="entry name" value="PEBP"/>
</dbReference>
<evidence type="ECO:0000313" key="3">
    <source>
        <dbReference type="Proteomes" id="UP001497444"/>
    </source>
</evidence>
<proteinExistence type="inferred from homology"/>
<protein>
    <recommendedName>
        <fullName evidence="4">Phosphatidylethanolamine-binding protein</fullName>
    </recommendedName>
</protein>
<keyword evidence="3" id="KW-1185">Reference proteome</keyword>